<dbReference type="Gene3D" id="1.20.1250.20">
    <property type="entry name" value="MFS general substrate transporter like domains"/>
    <property type="match status" value="1"/>
</dbReference>
<dbReference type="InterPro" id="IPR036259">
    <property type="entry name" value="MFS_trans_sf"/>
</dbReference>
<feature type="transmembrane region" description="Helical" evidence="2">
    <location>
        <begin position="445"/>
        <end position="466"/>
    </location>
</feature>
<feature type="transmembrane region" description="Helical" evidence="2">
    <location>
        <begin position="60"/>
        <end position="79"/>
    </location>
</feature>
<evidence type="ECO:0000256" key="1">
    <source>
        <dbReference type="SAM" id="MobiDB-lite"/>
    </source>
</evidence>
<dbReference type="AlphaFoldDB" id="A0A9P6GU18"/>
<feature type="compositionally biased region" description="Polar residues" evidence="1">
    <location>
        <begin position="13"/>
        <end position="28"/>
    </location>
</feature>
<organism evidence="3 4">
    <name type="scientific">Paraphaeosphaeria minitans</name>
    <dbReference type="NCBI Taxonomy" id="565426"/>
    <lineage>
        <taxon>Eukaryota</taxon>
        <taxon>Fungi</taxon>
        <taxon>Dikarya</taxon>
        <taxon>Ascomycota</taxon>
        <taxon>Pezizomycotina</taxon>
        <taxon>Dothideomycetes</taxon>
        <taxon>Pleosporomycetidae</taxon>
        <taxon>Pleosporales</taxon>
        <taxon>Massarineae</taxon>
        <taxon>Didymosphaeriaceae</taxon>
        <taxon>Paraphaeosphaeria</taxon>
    </lineage>
</organism>
<feature type="transmembrane region" description="Helical" evidence="2">
    <location>
        <begin position="128"/>
        <end position="145"/>
    </location>
</feature>
<reference evidence="3" key="1">
    <citation type="journal article" date="2020" name="Mol. Plant Microbe Interact.">
        <title>Genome Sequence of the Biocontrol Agent Coniothyrium minitans strain Conio (IMI 134523).</title>
        <authorList>
            <person name="Patel D."/>
            <person name="Shittu T.A."/>
            <person name="Baroncelli R."/>
            <person name="Muthumeenakshi S."/>
            <person name="Osborne T.H."/>
            <person name="Janganan T.K."/>
            <person name="Sreenivasaprasad S."/>
        </authorList>
    </citation>
    <scope>NUCLEOTIDE SEQUENCE</scope>
    <source>
        <strain evidence="3">Conio</strain>
    </source>
</reference>
<name>A0A9P6GU18_9PLEO</name>
<evidence type="ECO:0000313" key="3">
    <source>
        <dbReference type="EMBL" id="KAF9741135.1"/>
    </source>
</evidence>
<keyword evidence="2" id="KW-1133">Transmembrane helix</keyword>
<feature type="transmembrane region" description="Helical" evidence="2">
    <location>
        <begin position="379"/>
        <end position="400"/>
    </location>
</feature>
<gene>
    <name evidence="3" type="ORF">PMIN01_00674</name>
</gene>
<feature type="transmembrane region" description="Helical" evidence="2">
    <location>
        <begin position="99"/>
        <end position="121"/>
    </location>
</feature>
<sequence length="475" mass="52015">MPTSGSYDAGRNITRTSAGLTNSSSQVQRPRASTEVSRRQTGTATARDEQSNKDRTRRVLAYYAHAILMFHAFGIPLSAGLTLEYYYNSLFLTTPLSQLTLMVGIQWLGIFALGPLAWCAYRWKHWRWTYLAVSLVLVLCHAVIARSAKPWGLSLGMRALTGLCLGFLRSMTLRCLASHYNGNTAEVSTQSGAAAPLGALVHSLVAWAFLRMDNYKALAWANFFIVLFTLAPTLGGLFPAREQESPEGDAQKRNPQIPRLVHKRPTSAMQALPGKLGIQKNPGIDIIGDCLLIAGLFLVFAYVIVWPVFFALLLSSRPLYEYPDFAVYWLLGSFGAASLTAAFFAHPWPRRELGVVNTFTAAAIIAGALLIVAAWVVNFWVWGILSVLYGLCLGPILALYRKVFDLICKCWTKMRLFPDGLGIVAFGGISVVGLMIETLGNGSVALMVSGVVVLLGGCCMAVGRWLKYPTKYIVT</sequence>
<protein>
    <recommendedName>
        <fullName evidence="5">MFS general substrate transporter</fullName>
    </recommendedName>
</protein>
<feature type="transmembrane region" description="Helical" evidence="2">
    <location>
        <begin position="421"/>
        <end position="439"/>
    </location>
</feature>
<feature type="transmembrane region" description="Helical" evidence="2">
    <location>
        <begin position="290"/>
        <end position="314"/>
    </location>
</feature>
<proteinExistence type="predicted"/>
<evidence type="ECO:0008006" key="5">
    <source>
        <dbReference type="Google" id="ProtNLM"/>
    </source>
</evidence>
<feature type="transmembrane region" description="Helical" evidence="2">
    <location>
        <begin position="217"/>
        <end position="238"/>
    </location>
</feature>
<keyword evidence="2" id="KW-0812">Transmembrane</keyword>
<evidence type="ECO:0000313" key="4">
    <source>
        <dbReference type="Proteomes" id="UP000756921"/>
    </source>
</evidence>
<dbReference type="EMBL" id="WJXW01000001">
    <property type="protein sequence ID" value="KAF9741135.1"/>
    <property type="molecule type" value="Genomic_DNA"/>
</dbReference>
<dbReference type="OrthoDB" id="3797192at2759"/>
<feature type="transmembrane region" description="Helical" evidence="2">
    <location>
        <begin position="326"/>
        <end position="346"/>
    </location>
</feature>
<keyword evidence="2" id="KW-0472">Membrane</keyword>
<feature type="transmembrane region" description="Helical" evidence="2">
    <location>
        <begin position="353"/>
        <end position="373"/>
    </location>
</feature>
<feature type="region of interest" description="Disordered" evidence="1">
    <location>
        <begin position="1"/>
        <end position="52"/>
    </location>
</feature>
<accession>A0A9P6GU18</accession>
<comment type="caution">
    <text evidence="3">The sequence shown here is derived from an EMBL/GenBank/DDBJ whole genome shotgun (WGS) entry which is preliminary data.</text>
</comment>
<evidence type="ECO:0000256" key="2">
    <source>
        <dbReference type="SAM" id="Phobius"/>
    </source>
</evidence>
<dbReference type="Proteomes" id="UP000756921">
    <property type="component" value="Unassembled WGS sequence"/>
</dbReference>
<keyword evidence="4" id="KW-1185">Reference proteome</keyword>
<dbReference type="SUPFAM" id="SSF103473">
    <property type="entry name" value="MFS general substrate transporter"/>
    <property type="match status" value="1"/>
</dbReference>